<dbReference type="InterPro" id="IPR035992">
    <property type="entry name" value="Ricin_B-like_lectins"/>
</dbReference>
<name>E7RMN7_9BACT</name>
<dbReference type="EC" id="1.2.7.3" evidence="3"/>
<dbReference type="HOGENOM" id="CLU_260833_0_0_10"/>
<dbReference type="InterPro" id="IPR026444">
    <property type="entry name" value="Secre_tail"/>
</dbReference>
<dbReference type="InterPro" id="IPR008979">
    <property type="entry name" value="Galactose-bd-like_sf"/>
</dbReference>
<dbReference type="Pfam" id="PF03663">
    <property type="entry name" value="Glyco_hydro_76"/>
    <property type="match status" value="1"/>
</dbReference>
<dbReference type="CDD" id="cd04084">
    <property type="entry name" value="CBM6_xylanase-like"/>
    <property type="match status" value="1"/>
</dbReference>
<dbReference type="InterPro" id="IPR005198">
    <property type="entry name" value="Glyco_hydro_76"/>
</dbReference>
<dbReference type="InterPro" id="IPR005084">
    <property type="entry name" value="CBM6"/>
</dbReference>
<dbReference type="PROSITE" id="PS51175">
    <property type="entry name" value="CBM6"/>
    <property type="match status" value="1"/>
</dbReference>
<accession>E7RMN7</accession>
<comment type="caution">
    <text evidence="3">The sequence shown here is derived from an EMBL/GenBank/DDBJ whole genome shotgun (WGS) entry which is preliminary data.</text>
</comment>
<dbReference type="eggNOG" id="COG4833">
    <property type="taxonomic scope" value="Bacteria"/>
</dbReference>
<dbReference type="EMBL" id="AEPE02000002">
    <property type="protein sequence ID" value="EFZ38018.1"/>
    <property type="molecule type" value="Genomic_DNA"/>
</dbReference>
<dbReference type="Proteomes" id="UP000005580">
    <property type="component" value="Unassembled WGS sequence"/>
</dbReference>
<dbReference type="RefSeq" id="WP_004369077.1">
    <property type="nucleotide sequence ID" value="NZ_GL833119.1"/>
</dbReference>
<dbReference type="SUPFAM" id="SSF49785">
    <property type="entry name" value="Galactose-binding domain-like"/>
    <property type="match status" value="4"/>
</dbReference>
<dbReference type="PANTHER" id="PTHR47791:SF3">
    <property type="entry name" value="MEIOTICALLY UP-REGULATED GENE 191 PROTEIN"/>
    <property type="match status" value="1"/>
</dbReference>
<protein>
    <submittedName>
        <fullName evidence="3">Carbohydrate binding module (Family 6)</fullName>
        <ecNumber evidence="3">1.2.7.3</ecNumber>
    </submittedName>
</protein>
<feature type="domain" description="CBM6" evidence="2">
    <location>
        <begin position="536"/>
        <end position="666"/>
    </location>
</feature>
<dbReference type="GO" id="GO:0030246">
    <property type="term" value="F:carbohydrate binding"/>
    <property type="evidence" value="ECO:0007669"/>
    <property type="project" value="InterPro"/>
</dbReference>
<dbReference type="SMART" id="SM00606">
    <property type="entry name" value="CBD_IV"/>
    <property type="match status" value="1"/>
</dbReference>
<dbReference type="Gene3D" id="2.60.120.260">
    <property type="entry name" value="Galactose-binding domain-like"/>
    <property type="match status" value="5"/>
</dbReference>
<dbReference type="InterPro" id="IPR006584">
    <property type="entry name" value="Cellulose-bd_IV"/>
</dbReference>
<dbReference type="eggNOG" id="COG2273">
    <property type="taxonomic scope" value="Bacteria"/>
</dbReference>
<evidence type="ECO:0000256" key="1">
    <source>
        <dbReference type="ARBA" id="ARBA00022729"/>
    </source>
</evidence>
<dbReference type="STRING" id="28134.SAMN05444288_0476"/>
<dbReference type="InterPro" id="IPR000772">
    <property type="entry name" value="Ricin_B_lectin"/>
</dbReference>
<proteinExistence type="predicted"/>
<dbReference type="PANTHER" id="PTHR47791">
    <property type="entry name" value="MEIOTICALLY UP-REGULATED GENE 191 PROTEIN"/>
    <property type="match status" value="1"/>
</dbReference>
<organism evidence="3 4">
    <name type="scientific">Hoylesella oralis ATCC 33269</name>
    <dbReference type="NCBI Taxonomy" id="873533"/>
    <lineage>
        <taxon>Bacteria</taxon>
        <taxon>Pseudomonadati</taxon>
        <taxon>Bacteroidota</taxon>
        <taxon>Bacteroidia</taxon>
        <taxon>Bacteroidales</taxon>
        <taxon>Prevotellaceae</taxon>
        <taxon>Hoylesella</taxon>
    </lineage>
</organism>
<keyword evidence="1" id="KW-0732">Signal</keyword>
<dbReference type="SUPFAM" id="SSF48208">
    <property type="entry name" value="Six-hairpin glycosidases"/>
    <property type="match status" value="1"/>
</dbReference>
<dbReference type="GO" id="GO:0047553">
    <property type="term" value="F:2-oxoglutarate synthase activity"/>
    <property type="evidence" value="ECO:0007669"/>
    <property type="project" value="UniProtKB-EC"/>
</dbReference>
<evidence type="ECO:0000313" key="3">
    <source>
        <dbReference type="EMBL" id="EFZ38018.1"/>
    </source>
</evidence>
<keyword evidence="3" id="KW-0560">Oxidoreductase</keyword>
<dbReference type="NCBIfam" id="TIGR04183">
    <property type="entry name" value="Por_Secre_tail"/>
    <property type="match status" value="1"/>
</dbReference>
<dbReference type="InterPro" id="IPR053169">
    <property type="entry name" value="MUG_Protein"/>
</dbReference>
<dbReference type="Pfam" id="PF03422">
    <property type="entry name" value="CBM_6"/>
    <property type="match status" value="1"/>
</dbReference>
<evidence type="ECO:0000313" key="4">
    <source>
        <dbReference type="Proteomes" id="UP000005580"/>
    </source>
</evidence>
<dbReference type="InterPro" id="IPR008928">
    <property type="entry name" value="6-hairpin_glycosidase_sf"/>
</dbReference>
<keyword evidence="4" id="KW-1185">Reference proteome</keyword>
<dbReference type="GO" id="GO:0005975">
    <property type="term" value="P:carbohydrate metabolic process"/>
    <property type="evidence" value="ECO:0007669"/>
    <property type="project" value="InterPro"/>
</dbReference>
<reference evidence="3" key="1">
    <citation type="submission" date="2011-01" db="EMBL/GenBank/DDBJ databases">
        <authorList>
            <person name="Muzny D."/>
            <person name="Qin X."/>
            <person name="Buhay C."/>
            <person name="Dugan-Rocha S."/>
            <person name="Ding Y."/>
            <person name="Chen G."/>
            <person name="Hawes A."/>
            <person name="Holder M."/>
            <person name="Jhangiani S."/>
            <person name="Johnson A."/>
            <person name="Khan Z."/>
            <person name="Li Z."/>
            <person name="Liu W."/>
            <person name="Liu X."/>
            <person name="Perez L."/>
            <person name="Shen H."/>
            <person name="Wang Q."/>
            <person name="Watt J."/>
            <person name="Xi L."/>
            <person name="Xin Y."/>
            <person name="Zhou J."/>
            <person name="Deng J."/>
            <person name="Jiang H."/>
            <person name="Liu Y."/>
            <person name="Qu J."/>
            <person name="Song X.-Z."/>
            <person name="Zhang L."/>
            <person name="Villasana D."/>
            <person name="Johnson A."/>
            <person name="Liu J."/>
            <person name="Liyanage D."/>
            <person name="Lorensuhewa L."/>
            <person name="Robinson T."/>
            <person name="Song A."/>
            <person name="Song B.-B."/>
            <person name="Dinh H."/>
            <person name="Thornton R."/>
            <person name="Coyle M."/>
            <person name="Francisco L."/>
            <person name="Jackson L."/>
            <person name="Javaid M."/>
            <person name="Korchina V."/>
            <person name="Kovar C."/>
            <person name="Mata R."/>
            <person name="Mathew T."/>
            <person name="Ngo R."/>
            <person name="Nguyen L."/>
            <person name="Nguyen N."/>
            <person name="Okwuonu G."/>
            <person name="Ongeri F."/>
            <person name="Pham C."/>
            <person name="Simmons D."/>
            <person name="Wilczek-Boney K."/>
            <person name="Hale W."/>
            <person name="Jakkamsetti A."/>
            <person name="Pham P."/>
            <person name="Ruth R."/>
            <person name="San Lucas F."/>
            <person name="Warren J."/>
            <person name="Zhang J."/>
            <person name="Zhao Z."/>
            <person name="Zhou C."/>
            <person name="Zhu D."/>
            <person name="Lee S."/>
            <person name="Bess C."/>
            <person name="Blankenburg K."/>
            <person name="Forbes L."/>
            <person name="Fu Q."/>
            <person name="Gubbala S."/>
            <person name="Hirani K."/>
            <person name="Jayaseelan J.C."/>
            <person name="Lara F."/>
            <person name="Munidasa M."/>
            <person name="Palculict T."/>
            <person name="Patil S."/>
            <person name="Pu L.-L."/>
            <person name="Saada N."/>
            <person name="Tang L."/>
            <person name="Weissenberger G."/>
            <person name="Zhu Y."/>
            <person name="Hemphill L."/>
            <person name="Shang Y."/>
            <person name="Youmans B."/>
            <person name="Ayvaz T."/>
            <person name="Ross M."/>
            <person name="Santibanez J."/>
            <person name="Aqrawi P."/>
            <person name="Gross S."/>
            <person name="Joshi V."/>
            <person name="Fowler G."/>
            <person name="Nazareth L."/>
            <person name="Reid J."/>
            <person name="Worley K."/>
            <person name="Petrosino J."/>
            <person name="Highlander S."/>
            <person name="Gibbs R."/>
        </authorList>
    </citation>
    <scope>NUCLEOTIDE SEQUENCE [LARGE SCALE GENOMIC DNA]</scope>
    <source>
        <strain evidence="3">ATCC 33269</strain>
    </source>
</reference>
<dbReference type="SUPFAM" id="SSF50370">
    <property type="entry name" value="Ricin B-like lectins"/>
    <property type="match status" value="1"/>
</dbReference>
<dbReference type="Gene3D" id="2.80.10.50">
    <property type="match status" value="1"/>
</dbReference>
<gene>
    <name evidence="3" type="ORF">HMPREF0663_10387</name>
</gene>
<evidence type="ECO:0000259" key="2">
    <source>
        <dbReference type="PROSITE" id="PS51175"/>
    </source>
</evidence>
<dbReference type="Pfam" id="PF14200">
    <property type="entry name" value="RicinB_lectin_2"/>
    <property type="match status" value="1"/>
</dbReference>
<dbReference type="CDD" id="cd00161">
    <property type="entry name" value="beta-trefoil_Ricin-like"/>
    <property type="match status" value="1"/>
</dbReference>
<dbReference type="Gene3D" id="1.50.10.20">
    <property type="match status" value="1"/>
</dbReference>
<sequence>MKKTIVIFLLFALYGTVRAGIRSGHIYKIVSATDKNKSVFITNSSLENHAKAVLWTYTDVPSQQWEAVQNADASFSFRNAYTGKYLSRNGNLAASAEIYQAISAAVSAAKWNVMAVQSDNNLYTLAQSGTTGTFCLAISNTSDGSPLVLSAMKTGDDANHGQWYLEEVTPVKGLDSAVRTRIMNGWLNKFKRMRGTYLSLGTGGAWGDAEMMETLLDAYETTGNAEYIDIFNKVFGYFHKNVGDTWNKLVFSLAYKWYGHDFNDDVMWMVLASIRAYMLTGNTTYRDYAKRNFDLIYTRSLNQWGMLRWAEKTGNRNGTNSCINGPAEVAACYIASATGDDSYFEKARALYNRQRRYLFNAQTGQVYDSFVWDETANLPSSNNNRWASTYNQGTMLGAAVLLYNHYGDDMYRQDAEKIMDYTVKKLCNSDGIINVCQVVDGDLCGFKGILMRYVRRFIVDMNKPEYVEWMQKNAMQAYCNMNSDGVICSAWLTKSAEDYKFGDKSFAGEPFGCSTAVSVAFNTPLSADRIVKNAYAKIKAEEFDYLRGISVVAGTAGDNSSEVSGISNGRFTVYNNVNFGNRTATSAAFRVSEPSSSALVCAIEIHLDSINGACIGTVSVPNTAGWKTVKADITPTEGMHNVYLKYVDASNSGVTDCFHLDYFCFGSANTPIMSDITDNGGRLTSAVGNTKMQALTDNHATTAVTVSTKKAWFMYRSPAPVVLKGYAIGSASGDNSEDLKAWTLLASADGDTWTELDVQEDATFPARCMLKYYTVNTDRAYTYFRLNVRANNGGAALSASEWQLLGTCIFADDITADGGTLTSGDALLTDKDASTVAGVAVGAAGAIVYKAKGMYVPVRYSMTSATTAGTHAPSEWALYGSQNRTVWTILDRQTEQVFPENGITRYYNVDTPAAYQYYKLQITATDGHPNADIAEFQLFGNLAASAVLYNDITKNGGKLSASGGAEHNELTALIDNNPQSVAVIPFDHGAWIQYESPIPVCLSAYTLCSGYENTKSPRTWSLQASNDGTTWKSLDERPIVSFSGKSVCRTYPVTGTGKYRYFRFNIDNLSNASANETVIGEIQLHGLCLSNNDLTANNGVKSAEVPGVKASEGYTMIFDKSAETKYCFPFYGSSWTMYEAPSKIKVDLYSITSANDDDTRDPKAWQLEASNDGNEWVILDRRNNQSFYNRKITQFYGFDNTAEYKFYRLQLTANNGSPDCQLADWQLFFSDTPATGIADRAWINTESGVYTNSITGNLSVRTPTSAAVEIYTLKGQMVYRTHVNAGRHKISFGGYAHGIYLVKLMMGGKIKTVKIVK</sequence>
<dbReference type="eggNOG" id="COG4733">
    <property type="taxonomic scope" value="Bacteria"/>
</dbReference>